<proteinExistence type="predicted"/>
<evidence type="ECO:0000313" key="2">
    <source>
        <dbReference type="Proteomes" id="UP000823388"/>
    </source>
</evidence>
<name>A0A8T0TJI3_PANVG</name>
<dbReference type="Proteomes" id="UP000823388">
    <property type="component" value="Chromosome 4K"/>
</dbReference>
<reference evidence="1" key="1">
    <citation type="submission" date="2020-05" db="EMBL/GenBank/DDBJ databases">
        <title>WGS assembly of Panicum virgatum.</title>
        <authorList>
            <person name="Lovell J.T."/>
            <person name="Jenkins J."/>
            <person name="Shu S."/>
            <person name="Juenger T.E."/>
            <person name="Schmutz J."/>
        </authorList>
    </citation>
    <scope>NUCLEOTIDE SEQUENCE</scope>
    <source>
        <strain evidence="1">AP13</strain>
    </source>
</reference>
<dbReference type="AlphaFoldDB" id="A0A8T0TJI3"/>
<comment type="caution">
    <text evidence="1">The sequence shown here is derived from an EMBL/GenBank/DDBJ whole genome shotgun (WGS) entry which is preliminary data.</text>
</comment>
<organism evidence="1 2">
    <name type="scientific">Panicum virgatum</name>
    <name type="common">Blackwell switchgrass</name>
    <dbReference type="NCBI Taxonomy" id="38727"/>
    <lineage>
        <taxon>Eukaryota</taxon>
        <taxon>Viridiplantae</taxon>
        <taxon>Streptophyta</taxon>
        <taxon>Embryophyta</taxon>
        <taxon>Tracheophyta</taxon>
        <taxon>Spermatophyta</taxon>
        <taxon>Magnoliopsida</taxon>
        <taxon>Liliopsida</taxon>
        <taxon>Poales</taxon>
        <taxon>Poaceae</taxon>
        <taxon>PACMAD clade</taxon>
        <taxon>Panicoideae</taxon>
        <taxon>Panicodae</taxon>
        <taxon>Paniceae</taxon>
        <taxon>Panicinae</taxon>
        <taxon>Panicum</taxon>
        <taxon>Panicum sect. Hiantes</taxon>
    </lineage>
</organism>
<accession>A0A8T0TJI3</accession>
<keyword evidence="2" id="KW-1185">Reference proteome</keyword>
<evidence type="ECO:0000313" key="1">
    <source>
        <dbReference type="EMBL" id="KAG2612052.1"/>
    </source>
</evidence>
<sequence>MPLQNWRWSTASPLTPPSSPLFCKQVSGPVYRSCCHHCRLFRSRIVFIPYHHFPLNVRPVRRWGAPIASNYSEPVVSRYGSDDGLLEHREALLEKVCRENKLIPSHQLWSLLVQIRFL</sequence>
<dbReference type="EMBL" id="CM029043">
    <property type="protein sequence ID" value="KAG2612052.1"/>
    <property type="molecule type" value="Genomic_DNA"/>
</dbReference>
<gene>
    <name evidence="1" type="ORF">PVAP13_4KG236520</name>
</gene>
<protein>
    <submittedName>
        <fullName evidence="1">Uncharacterized protein</fullName>
    </submittedName>
</protein>